<feature type="transmembrane region" description="Helical" evidence="7">
    <location>
        <begin position="370"/>
        <end position="393"/>
    </location>
</feature>
<evidence type="ECO:0000256" key="4">
    <source>
        <dbReference type="ARBA" id="ARBA00022840"/>
    </source>
</evidence>
<dbReference type="PANTHER" id="PTHR43394:SF1">
    <property type="entry name" value="ATP-BINDING CASSETTE SUB-FAMILY B MEMBER 10, MITOCHONDRIAL"/>
    <property type="match status" value="1"/>
</dbReference>
<dbReference type="EMBL" id="CP102290">
    <property type="protein sequence ID" value="UWP59822.1"/>
    <property type="molecule type" value="Genomic_DNA"/>
</dbReference>
<dbReference type="GO" id="GO:0005524">
    <property type="term" value="F:ATP binding"/>
    <property type="evidence" value="ECO:0007669"/>
    <property type="project" value="UniProtKB-KW"/>
</dbReference>
<gene>
    <name evidence="10" type="ORF">NQ502_01800</name>
</gene>
<evidence type="ECO:0000256" key="5">
    <source>
        <dbReference type="ARBA" id="ARBA00022989"/>
    </source>
</evidence>
<dbReference type="InterPro" id="IPR011527">
    <property type="entry name" value="ABC1_TM_dom"/>
</dbReference>
<evidence type="ECO:0000256" key="7">
    <source>
        <dbReference type="SAM" id="Phobius"/>
    </source>
</evidence>
<organism evidence="10 11">
    <name type="scientific">Ruminococcus gauvreauii</name>
    <dbReference type="NCBI Taxonomy" id="438033"/>
    <lineage>
        <taxon>Bacteria</taxon>
        <taxon>Bacillati</taxon>
        <taxon>Bacillota</taxon>
        <taxon>Clostridia</taxon>
        <taxon>Eubacteriales</taxon>
        <taxon>Oscillospiraceae</taxon>
        <taxon>Ruminococcus</taxon>
    </lineage>
</organism>
<evidence type="ECO:0000256" key="3">
    <source>
        <dbReference type="ARBA" id="ARBA00022741"/>
    </source>
</evidence>
<keyword evidence="11" id="KW-1185">Reference proteome</keyword>
<accession>A0ABY5VHF4</accession>
<reference evidence="10" key="1">
    <citation type="journal article" date="2022" name="Cell">
        <title>Design, construction, and in vivo augmentation of a complex gut microbiome.</title>
        <authorList>
            <person name="Cheng A.G."/>
            <person name="Ho P.Y."/>
            <person name="Aranda-Diaz A."/>
            <person name="Jain S."/>
            <person name="Yu F.B."/>
            <person name="Meng X."/>
            <person name="Wang M."/>
            <person name="Iakiviak M."/>
            <person name="Nagashima K."/>
            <person name="Zhao A."/>
            <person name="Murugkar P."/>
            <person name="Patil A."/>
            <person name="Atabakhsh K."/>
            <person name="Weakley A."/>
            <person name="Yan J."/>
            <person name="Brumbaugh A.R."/>
            <person name="Higginbottom S."/>
            <person name="Dimas A."/>
            <person name="Shiver A.L."/>
            <person name="Deutschbauer A."/>
            <person name="Neff N."/>
            <person name="Sonnenburg J.L."/>
            <person name="Huang K.C."/>
            <person name="Fischbach M.A."/>
        </authorList>
    </citation>
    <scope>NUCLEOTIDE SEQUENCE</scope>
    <source>
        <strain evidence="10">DSM 19829</strain>
    </source>
</reference>
<dbReference type="Proteomes" id="UP001060164">
    <property type="component" value="Chromosome"/>
</dbReference>
<name>A0ABY5VHF4_9FIRM</name>
<feature type="transmembrane region" description="Helical" evidence="7">
    <location>
        <begin position="413"/>
        <end position="431"/>
    </location>
</feature>
<dbReference type="Pfam" id="PF00664">
    <property type="entry name" value="ABC_membrane"/>
    <property type="match status" value="1"/>
</dbReference>
<evidence type="ECO:0000259" key="9">
    <source>
        <dbReference type="PROSITE" id="PS50929"/>
    </source>
</evidence>
<dbReference type="RefSeq" id="WP_028528125.1">
    <property type="nucleotide sequence ID" value="NZ_CABLBR010000007.1"/>
</dbReference>
<keyword evidence="2 7" id="KW-0812">Transmembrane</keyword>
<dbReference type="InterPro" id="IPR027417">
    <property type="entry name" value="P-loop_NTPase"/>
</dbReference>
<dbReference type="SUPFAM" id="SSF90123">
    <property type="entry name" value="ABC transporter transmembrane region"/>
    <property type="match status" value="1"/>
</dbReference>
<dbReference type="PROSITE" id="PS50929">
    <property type="entry name" value="ABC_TM1F"/>
    <property type="match status" value="1"/>
</dbReference>
<dbReference type="Gene3D" id="3.40.50.300">
    <property type="entry name" value="P-loop containing nucleotide triphosphate hydrolases"/>
    <property type="match status" value="1"/>
</dbReference>
<evidence type="ECO:0000256" key="6">
    <source>
        <dbReference type="ARBA" id="ARBA00023136"/>
    </source>
</evidence>
<keyword evidence="5 7" id="KW-1133">Transmembrane helix</keyword>
<keyword evidence="3" id="KW-0547">Nucleotide-binding</keyword>
<evidence type="ECO:0000256" key="1">
    <source>
        <dbReference type="ARBA" id="ARBA00004651"/>
    </source>
</evidence>
<dbReference type="PROSITE" id="PS00211">
    <property type="entry name" value="ABC_TRANSPORTER_1"/>
    <property type="match status" value="1"/>
</dbReference>
<dbReference type="InterPro" id="IPR017871">
    <property type="entry name" value="ABC_transporter-like_CS"/>
</dbReference>
<feature type="transmembrane region" description="Helical" evidence="7">
    <location>
        <begin position="290"/>
        <end position="311"/>
    </location>
</feature>
<dbReference type="PANTHER" id="PTHR43394">
    <property type="entry name" value="ATP-DEPENDENT PERMEASE MDL1, MITOCHONDRIAL"/>
    <property type="match status" value="1"/>
</dbReference>
<comment type="subcellular location">
    <subcellularLocation>
        <location evidence="1">Cell membrane</location>
        <topology evidence="1">Multi-pass membrane protein</topology>
    </subcellularLocation>
</comment>
<dbReference type="InterPro" id="IPR036640">
    <property type="entry name" value="ABC1_TM_sf"/>
</dbReference>
<keyword evidence="4 10" id="KW-0067">ATP-binding</keyword>
<feature type="transmembrane region" description="Helical" evidence="7">
    <location>
        <begin position="193"/>
        <end position="217"/>
    </location>
</feature>
<sequence length="716" mass="79149">MKYMFKYLAEHKRMILCIIVLLVIQAYCDLSLPAYTSDIVDVGIQQKGIEGAVPDVMRPDTLESLMLFMTDKEEKEVQNAYTLNADGNMELTGEGEKERESLDPILGRAMLMMSTMEESGKINASQLKALVDSGQMTREQLQQAEAQAMDKFGDYSESLIAQKAVLFIQQEYQAIGINLDDYQMHYLLRNGGIMLALAVLAMAASVAAAMLASYTAAKVGMTLRNRVFKKVLHFTHAEMDQFSTASLITRSTNDIQQIQMVSVMLLRMVMYAPIIGIGGIIKVANTRTGLGWIIAVAVAAIVVVVGILMSVTMPKFKIMQTLVDRLNLVSREILTGLPVIRAFSREKYEEKRFASANQDLKSTQLFTNRIMTFMMPAMMLIMNCITVLIVWVGGKGIDLGNLQVGDMMAFITYTMQIVMAFLMLTMISIMLPRAGVAAARINEVAETTISITDKEHTKDDSRENWDGCISFEHVSFKYPGADENALEDLNFTAEPGKTTAIIGSTGCGKTTLLNLIPRFYDVTDGRITLDGVDIRDLSMHKLRELLGMVPQKGVLFSGTIESNIKFAGDMVSDDLMKEAAEISQATEFIDEKPKKYQSSISQGGNNVSGGQKQRLSIARAIAKRPKVLLFDDSFSALDYKTDAVLRRALNEKVKDATVIIVAQRISTILHADQILVLDDGKIVGKGTHQELMEQCESYQEIAKSQLSEAELKGGCA</sequence>
<feature type="transmembrane region" description="Helical" evidence="7">
    <location>
        <begin position="265"/>
        <end position="284"/>
    </location>
</feature>
<evidence type="ECO:0000259" key="8">
    <source>
        <dbReference type="PROSITE" id="PS50893"/>
    </source>
</evidence>
<dbReference type="Gene3D" id="1.20.1560.10">
    <property type="entry name" value="ABC transporter type 1, transmembrane domain"/>
    <property type="match status" value="1"/>
</dbReference>
<evidence type="ECO:0000313" key="10">
    <source>
        <dbReference type="EMBL" id="UWP59822.1"/>
    </source>
</evidence>
<protein>
    <submittedName>
        <fullName evidence="10">ABC transporter ATP-binding protein/permease</fullName>
    </submittedName>
</protein>
<dbReference type="InterPro" id="IPR003593">
    <property type="entry name" value="AAA+_ATPase"/>
</dbReference>
<evidence type="ECO:0000256" key="2">
    <source>
        <dbReference type="ARBA" id="ARBA00022692"/>
    </source>
</evidence>
<feature type="domain" description="ABC transporter" evidence="8">
    <location>
        <begin position="469"/>
        <end position="704"/>
    </location>
</feature>
<dbReference type="CDD" id="cd18548">
    <property type="entry name" value="ABC_6TM_Tm287_like"/>
    <property type="match status" value="1"/>
</dbReference>
<feature type="domain" description="ABC transmembrane type-1" evidence="9">
    <location>
        <begin position="173"/>
        <end position="433"/>
    </location>
</feature>
<dbReference type="PROSITE" id="PS50893">
    <property type="entry name" value="ABC_TRANSPORTER_2"/>
    <property type="match status" value="1"/>
</dbReference>
<keyword evidence="6 7" id="KW-0472">Membrane</keyword>
<dbReference type="SUPFAM" id="SSF52540">
    <property type="entry name" value="P-loop containing nucleoside triphosphate hydrolases"/>
    <property type="match status" value="1"/>
</dbReference>
<dbReference type="SMART" id="SM00382">
    <property type="entry name" value="AAA"/>
    <property type="match status" value="1"/>
</dbReference>
<dbReference type="Pfam" id="PF00005">
    <property type="entry name" value="ABC_tran"/>
    <property type="match status" value="1"/>
</dbReference>
<dbReference type="InterPro" id="IPR003439">
    <property type="entry name" value="ABC_transporter-like_ATP-bd"/>
</dbReference>
<proteinExistence type="predicted"/>
<dbReference type="InterPro" id="IPR039421">
    <property type="entry name" value="Type_1_exporter"/>
</dbReference>
<evidence type="ECO:0000313" key="11">
    <source>
        <dbReference type="Proteomes" id="UP001060164"/>
    </source>
</evidence>